<dbReference type="EMBL" id="SACT01000004">
    <property type="protein sequence ID" value="RVT51081.1"/>
    <property type="molecule type" value="Genomic_DNA"/>
</dbReference>
<evidence type="ECO:0000259" key="3">
    <source>
        <dbReference type="PROSITE" id="PS50883"/>
    </source>
</evidence>
<evidence type="ECO:0000259" key="2">
    <source>
        <dbReference type="PROSITE" id="PS50006"/>
    </source>
</evidence>
<name>A0A437JV15_9BURK</name>
<feature type="domain" description="FHA" evidence="2">
    <location>
        <begin position="97"/>
        <end position="147"/>
    </location>
</feature>
<dbReference type="Gene3D" id="2.60.200.20">
    <property type="match status" value="1"/>
</dbReference>
<evidence type="ECO:0000256" key="1">
    <source>
        <dbReference type="SAM" id="MobiDB-lite"/>
    </source>
</evidence>
<dbReference type="Pfam" id="PF00563">
    <property type="entry name" value="EAL"/>
    <property type="match status" value="1"/>
</dbReference>
<protein>
    <submittedName>
        <fullName evidence="4">EAL domain-containing protein</fullName>
    </submittedName>
</protein>
<dbReference type="InterPro" id="IPR008984">
    <property type="entry name" value="SMAD_FHA_dom_sf"/>
</dbReference>
<dbReference type="SUPFAM" id="SSF49879">
    <property type="entry name" value="SMAD/FHA domain"/>
    <property type="match status" value="1"/>
</dbReference>
<comment type="caution">
    <text evidence="4">The sequence shown here is derived from an EMBL/GenBank/DDBJ whole genome shotgun (WGS) entry which is preliminary data.</text>
</comment>
<evidence type="ECO:0000313" key="4">
    <source>
        <dbReference type="EMBL" id="RVT51081.1"/>
    </source>
</evidence>
<feature type="domain" description="EAL" evidence="3">
    <location>
        <begin position="199"/>
        <end position="438"/>
    </location>
</feature>
<reference evidence="4 5" key="1">
    <citation type="submission" date="2019-01" db="EMBL/GenBank/DDBJ databases">
        <authorList>
            <person name="Chen W.-M."/>
        </authorList>
    </citation>
    <scope>NUCLEOTIDE SEQUENCE [LARGE SCALE GENOMIC DNA]</scope>
    <source>
        <strain evidence="4 5">ICH-3</strain>
    </source>
</reference>
<dbReference type="CDD" id="cd00060">
    <property type="entry name" value="FHA"/>
    <property type="match status" value="1"/>
</dbReference>
<dbReference type="SMART" id="SM00240">
    <property type="entry name" value="FHA"/>
    <property type="match status" value="1"/>
</dbReference>
<evidence type="ECO:0000313" key="5">
    <source>
        <dbReference type="Proteomes" id="UP000288178"/>
    </source>
</evidence>
<dbReference type="PROSITE" id="PS50883">
    <property type="entry name" value="EAL"/>
    <property type="match status" value="1"/>
</dbReference>
<accession>A0A437JV15</accession>
<dbReference type="SMART" id="SM00052">
    <property type="entry name" value="EAL"/>
    <property type="match status" value="1"/>
</dbReference>
<dbReference type="SUPFAM" id="SSF141868">
    <property type="entry name" value="EAL domain-like"/>
    <property type="match status" value="1"/>
</dbReference>
<sequence>MPRRAAQQWTGAGGGSSGPRRRDFLNTRTDAAAARHRCPGVGPHATAAPLAYIATQLGHHRCLGGGRRPRVQHKTWFLESVAADGSHVTHVLQAWPFSIGRDPSNALVVDGRGLSRRHAELDVGPDGRLWLTDLDSTNGSFVNRERIVGRVAVDEGDVLHFGHAEYRLGADTATRIVTAQTDNERTQLVSPGRTLPEHFVRQERPFMEFLGGRGLTAAAQPIVAAEGGDVFAYELLGRAAHPDLPGSPMQLFHLAKVLQREAELSEAFRNHGVRALAPRLNGRRLFVNTHPSETFAEAFFTALQGLVALPDAPALVVEVHETAVVDIPRMRAFAARLGEIGVPFAYDDFGAGESRIRELTQVPPHFVKFDMGLIRGLDAAPRVTQRLVRDLVRAVVDLGSVPLAEGVETEGEAAICRDMGFQLIQGYLTGKPRPVAEV</sequence>
<dbReference type="InterPro" id="IPR035919">
    <property type="entry name" value="EAL_sf"/>
</dbReference>
<dbReference type="InterPro" id="IPR000253">
    <property type="entry name" value="FHA_dom"/>
</dbReference>
<proteinExistence type="predicted"/>
<dbReference type="CDD" id="cd01948">
    <property type="entry name" value="EAL"/>
    <property type="match status" value="1"/>
</dbReference>
<organism evidence="4 5">
    <name type="scientific">Rubrivivax albus</name>
    <dbReference type="NCBI Taxonomy" id="2499835"/>
    <lineage>
        <taxon>Bacteria</taxon>
        <taxon>Pseudomonadati</taxon>
        <taxon>Pseudomonadota</taxon>
        <taxon>Betaproteobacteria</taxon>
        <taxon>Burkholderiales</taxon>
        <taxon>Sphaerotilaceae</taxon>
        <taxon>Rubrivivax</taxon>
    </lineage>
</organism>
<feature type="region of interest" description="Disordered" evidence="1">
    <location>
        <begin position="1"/>
        <end position="23"/>
    </location>
</feature>
<dbReference type="PROSITE" id="PS50006">
    <property type="entry name" value="FHA_DOMAIN"/>
    <property type="match status" value="1"/>
</dbReference>
<gene>
    <name evidence="4" type="ORF">ENE75_14980</name>
</gene>
<dbReference type="Proteomes" id="UP000288178">
    <property type="component" value="Unassembled WGS sequence"/>
</dbReference>
<dbReference type="InterPro" id="IPR050706">
    <property type="entry name" value="Cyclic-di-GMP_PDE-like"/>
</dbReference>
<keyword evidence="5" id="KW-1185">Reference proteome</keyword>
<dbReference type="OrthoDB" id="9813903at2"/>
<dbReference type="Gene3D" id="3.20.20.450">
    <property type="entry name" value="EAL domain"/>
    <property type="match status" value="1"/>
</dbReference>
<dbReference type="PANTHER" id="PTHR33121:SF76">
    <property type="entry name" value="SIGNALING PROTEIN"/>
    <property type="match status" value="1"/>
</dbReference>
<dbReference type="AlphaFoldDB" id="A0A437JV15"/>
<feature type="compositionally biased region" description="Low complexity" evidence="1">
    <location>
        <begin position="1"/>
        <end position="10"/>
    </location>
</feature>
<dbReference type="PANTHER" id="PTHR33121">
    <property type="entry name" value="CYCLIC DI-GMP PHOSPHODIESTERASE PDEF"/>
    <property type="match status" value="1"/>
</dbReference>
<dbReference type="Pfam" id="PF00498">
    <property type="entry name" value="FHA"/>
    <property type="match status" value="1"/>
</dbReference>
<dbReference type="GO" id="GO:0071111">
    <property type="term" value="F:cyclic-guanylate-specific phosphodiesterase activity"/>
    <property type="evidence" value="ECO:0007669"/>
    <property type="project" value="InterPro"/>
</dbReference>
<dbReference type="InterPro" id="IPR001633">
    <property type="entry name" value="EAL_dom"/>
</dbReference>